<keyword evidence="2" id="KW-1185">Reference proteome</keyword>
<dbReference type="Gene3D" id="1.20.1280.50">
    <property type="match status" value="1"/>
</dbReference>
<evidence type="ECO:0000313" key="2">
    <source>
        <dbReference type="Proteomes" id="UP000053647"/>
    </source>
</evidence>
<evidence type="ECO:0000313" key="1">
    <source>
        <dbReference type="EMBL" id="KIJ13886.1"/>
    </source>
</evidence>
<reference evidence="1 2" key="1">
    <citation type="submission" date="2014-06" db="EMBL/GenBank/DDBJ databases">
        <authorList>
            <consortium name="DOE Joint Genome Institute"/>
            <person name="Kuo A."/>
            <person name="Kohler A."/>
            <person name="Nagy L.G."/>
            <person name="Floudas D."/>
            <person name="Copeland A."/>
            <person name="Barry K.W."/>
            <person name="Cichocki N."/>
            <person name="Veneault-Fourrey C."/>
            <person name="LaButti K."/>
            <person name="Lindquist E.A."/>
            <person name="Lipzen A."/>
            <person name="Lundell T."/>
            <person name="Morin E."/>
            <person name="Murat C."/>
            <person name="Sun H."/>
            <person name="Tunlid A."/>
            <person name="Henrissat B."/>
            <person name="Grigoriev I.V."/>
            <person name="Hibbett D.S."/>
            <person name="Martin F."/>
            <person name="Nordberg H.P."/>
            <person name="Cantor M.N."/>
            <person name="Hua S.X."/>
        </authorList>
    </citation>
    <scope>NUCLEOTIDE SEQUENCE [LARGE SCALE GENOMIC DNA]</scope>
    <source>
        <strain evidence="1 2">ATCC 200175</strain>
    </source>
</reference>
<accession>A0A0C9U3L3</accession>
<dbReference type="HOGENOM" id="CLU_018544_12_0_1"/>
<protein>
    <recommendedName>
        <fullName evidence="3">F-box domain-containing protein</fullName>
    </recommendedName>
</protein>
<dbReference type="Proteomes" id="UP000053647">
    <property type="component" value="Unassembled WGS sequence"/>
</dbReference>
<dbReference type="OrthoDB" id="2269034at2759"/>
<organism evidence="1 2">
    <name type="scientific">Paxillus involutus ATCC 200175</name>
    <dbReference type="NCBI Taxonomy" id="664439"/>
    <lineage>
        <taxon>Eukaryota</taxon>
        <taxon>Fungi</taxon>
        <taxon>Dikarya</taxon>
        <taxon>Basidiomycota</taxon>
        <taxon>Agaricomycotina</taxon>
        <taxon>Agaricomycetes</taxon>
        <taxon>Agaricomycetidae</taxon>
        <taxon>Boletales</taxon>
        <taxon>Paxilineae</taxon>
        <taxon>Paxillaceae</taxon>
        <taxon>Paxillus</taxon>
    </lineage>
</organism>
<sequence>MPPELLSIIFENCLPAKVLSSATLSESPLLFGRVCTHWRSVSQSTPKLWTSLSFNFLESDIDRVRDGIKVTFALDTWLRRSSNLLLSVSFTDNRIYQPDTEDLIAWFLLQIREHSKRWKYIYLQFSSDYFTRLSVVSSCKFTSLESLSIHADHMGWRRGLATLSLDLILADRLKSLSYTGPDWIIREDIFVDWTRLTEISFQYNLHEAGGESSTLFRHFATLGICQNLAVLSIGIGYSFRSLPNDFIVLPHLHTLKIRRLSRNSRGHVVFNLFILPQLETLEIDGAILVGWDGFDTQWHDSHFSEMLRRSACTLQGLHIRDVDFPNEELVRCLALAPALASFVFLPCPRFQPISDLIDYLSIGSIGNETPAAPSPRLPRLEKLRLGCANEAYFTPLAEMVESRSRAGAARAGVARLLEFELVLYDFIHDDDPLRKVHLSNFKERLMRCADDDGRMVVGVRVDRPYDPVYIPIPSDV</sequence>
<dbReference type="Gene3D" id="3.80.10.10">
    <property type="entry name" value="Ribonuclease Inhibitor"/>
    <property type="match status" value="1"/>
</dbReference>
<dbReference type="InterPro" id="IPR032675">
    <property type="entry name" value="LRR_dom_sf"/>
</dbReference>
<gene>
    <name evidence="1" type="ORF">PAXINDRAFT_135501</name>
</gene>
<dbReference type="AlphaFoldDB" id="A0A0C9U3L3"/>
<dbReference type="EMBL" id="KN819347">
    <property type="protein sequence ID" value="KIJ13886.1"/>
    <property type="molecule type" value="Genomic_DNA"/>
</dbReference>
<reference evidence="2" key="2">
    <citation type="submission" date="2015-01" db="EMBL/GenBank/DDBJ databases">
        <title>Evolutionary Origins and Diversification of the Mycorrhizal Mutualists.</title>
        <authorList>
            <consortium name="DOE Joint Genome Institute"/>
            <consortium name="Mycorrhizal Genomics Consortium"/>
            <person name="Kohler A."/>
            <person name="Kuo A."/>
            <person name="Nagy L.G."/>
            <person name="Floudas D."/>
            <person name="Copeland A."/>
            <person name="Barry K.W."/>
            <person name="Cichocki N."/>
            <person name="Veneault-Fourrey C."/>
            <person name="LaButti K."/>
            <person name="Lindquist E.A."/>
            <person name="Lipzen A."/>
            <person name="Lundell T."/>
            <person name="Morin E."/>
            <person name="Murat C."/>
            <person name="Riley R."/>
            <person name="Ohm R."/>
            <person name="Sun H."/>
            <person name="Tunlid A."/>
            <person name="Henrissat B."/>
            <person name="Grigoriev I.V."/>
            <person name="Hibbett D.S."/>
            <person name="Martin F."/>
        </authorList>
    </citation>
    <scope>NUCLEOTIDE SEQUENCE [LARGE SCALE GENOMIC DNA]</scope>
    <source>
        <strain evidence="2">ATCC 200175</strain>
    </source>
</reference>
<dbReference type="PANTHER" id="PTHR38926:SF72">
    <property type="entry name" value="IM:7136021-RELATED"/>
    <property type="match status" value="1"/>
</dbReference>
<proteinExistence type="predicted"/>
<dbReference type="SUPFAM" id="SSF52047">
    <property type="entry name" value="RNI-like"/>
    <property type="match status" value="1"/>
</dbReference>
<name>A0A0C9U3L3_PAXIN</name>
<dbReference type="PANTHER" id="PTHR38926">
    <property type="entry name" value="F-BOX DOMAIN CONTAINING PROTEIN, EXPRESSED"/>
    <property type="match status" value="1"/>
</dbReference>
<evidence type="ECO:0008006" key="3">
    <source>
        <dbReference type="Google" id="ProtNLM"/>
    </source>
</evidence>